<dbReference type="EMBL" id="CP016591">
    <property type="protein sequence ID" value="ANY19672.1"/>
    <property type="molecule type" value="Genomic_DNA"/>
</dbReference>
<organism evidence="2 3">
    <name type="scientific">Tsuneonella dongtanensis</name>
    <dbReference type="NCBI Taxonomy" id="692370"/>
    <lineage>
        <taxon>Bacteria</taxon>
        <taxon>Pseudomonadati</taxon>
        <taxon>Pseudomonadota</taxon>
        <taxon>Alphaproteobacteria</taxon>
        <taxon>Sphingomonadales</taxon>
        <taxon>Erythrobacteraceae</taxon>
        <taxon>Tsuneonella</taxon>
    </lineage>
</organism>
<dbReference type="KEGG" id="ado:A6F68_01154"/>
<dbReference type="GO" id="GO:0015627">
    <property type="term" value="C:type II protein secretion system complex"/>
    <property type="evidence" value="ECO:0007669"/>
    <property type="project" value="TreeGrafter"/>
</dbReference>
<dbReference type="PANTHER" id="PTHR21180:SF32">
    <property type="entry name" value="ENDONUCLEASE_EXONUCLEASE_PHOSPHATASE FAMILY DOMAIN-CONTAINING PROTEIN 1"/>
    <property type="match status" value="1"/>
</dbReference>
<dbReference type="PROSITE" id="PS51257">
    <property type="entry name" value="PROKAR_LIPOPROTEIN"/>
    <property type="match status" value="1"/>
</dbReference>
<dbReference type="SUPFAM" id="SSF47781">
    <property type="entry name" value="RuvA domain 2-like"/>
    <property type="match status" value="2"/>
</dbReference>
<dbReference type="Pfam" id="PF12836">
    <property type="entry name" value="HHH_3"/>
    <property type="match status" value="1"/>
</dbReference>
<keyword evidence="1" id="KW-0732">Signal</keyword>
<accession>A0A1B2ABY1</accession>
<protein>
    <submittedName>
        <fullName evidence="2">Helix-hairpin-helix motif protein</fullName>
    </submittedName>
</protein>
<feature type="chain" id="PRO_5008534066" evidence="1">
    <location>
        <begin position="19"/>
        <end position="170"/>
    </location>
</feature>
<evidence type="ECO:0000256" key="1">
    <source>
        <dbReference type="SAM" id="SignalP"/>
    </source>
</evidence>
<gene>
    <name evidence="2" type="ORF">A6F68_01154</name>
</gene>
<dbReference type="OrthoDB" id="7428302at2"/>
<dbReference type="GO" id="GO:0015628">
    <property type="term" value="P:protein secretion by the type II secretion system"/>
    <property type="evidence" value="ECO:0007669"/>
    <property type="project" value="TreeGrafter"/>
</dbReference>
<dbReference type="PATRIC" id="fig|692370.5.peg.1171"/>
<dbReference type="InterPro" id="IPR010994">
    <property type="entry name" value="RuvA_2-like"/>
</dbReference>
<dbReference type="InterPro" id="IPR051675">
    <property type="entry name" value="Endo/Exo/Phosphatase_dom_1"/>
</dbReference>
<name>A0A1B2ABY1_9SPHN</name>
<keyword evidence="3" id="KW-1185">Reference proteome</keyword>
<dbReference type="AlphaFoldDB" id="A0A1B2ABY1"/>
<evidence type="ECO:0000313" key="3">
    <source>
        <dbReference type="Proteomes" id="UP000092932"/>
    </source>
</evidence>
<dbReference type="STRING" id="692370.A6F68_01154"/>
<dbReference type="Proteomes" id="UP000092932">
    <property type="component" value="Chromosome"/>
</dbReference>
<reference evidence="2 3" key="1">
    <citation type="submission" date="2016-07" db="EMBL/GenBank/DDBJ databases">
        <title>Complete genome sequence of Altererythrobacter dongtanensis KCTC 22672, a type strain with esterase isolated from tidal flat.</title>
        <authorList>
            <person name="Cheng H."/>
            <person name="Wu Y.-H."/>
            <person name="Zhou P."/>
            <person name="Huo Y.-Y."/>
            <person name="Wang C.-S."/>
            <person name="Xu X.-W."/>
        </authorList>
    </citation>
    <scope>NUCLEOTIDE SEQUENCE [LARGE SCALE GENOMIC DNA]</scope>
    <source>
        <strain evidence="2 3">KCTC 22672</strain>
    </source>
</reference>
<proteinExistence type="predicted"/>
<sequence length="170" mass="17734">MRKIVMASVLAGSVAVLAACSGGADEATVEGETAAPAATETVAAAPVAPTIVDANTATEQQLAGIAGVTPEIAKAIVDGRPYADVVAFDAALKKVMAPEAATSLLRQLFVPVNLNTASEDAIKLIPGMTDKMVGEFLEYRPYADMAEFDREIGKYVDEAEVARLRSYTTL</sequence>
<dbReference type="RefSeq" id="WP_067677264.1">
    <property type="nucleotide sequence ID" value="NZ_CP016591.1"/>
</dbReference>
<dbReference type="Gene3D" id="1.10.150.320">
    <property type="entry name" value="Photosystem II 12 kDa extrinsic protein"/>
    <property type="match status" value="2"/>
</dbReference>
<dbReference type="PANTHER" id="PTHR21180">
    <property type="entry name" value="ENDONUCLEASE/EXONUCLEASE/PHOSPHATASE FAMILY DOMAIN-CONTAINING PROTEIN 1"/>
    <property type="match status" value="1"/>
</dbReference>
<evidence type="ECO:0000313" key="2">
    <source>
        <dbReference type="EMBL" id="ANY19672.1"/>
    </source>
</evidence>
<feature type="signal peptide" evidence="1">
    <location>
        <begin position="1"/>
        <end position="18"/>
    </location>
</feature>